<feature type="transmembrane region" description="Helical" evidence="2">
    <location>
        <begin position="109"/>
        <end position="132"/>
    </location>
</feature>
<dbReference type="KEGG" id="nhe:NECHADRAFT_45810"/>
<accession>C7ZB90</accession>
<evidence type="ECO:0000313" key="4">
    <source>
        <dbReference type="Proteomes" id="UP000005206"/>
    </source>
</evidence>
<dbReference type="VEuPathDB" id="FungiDB:NECHADRAFT_45810"/>
<keyword evidence="4" id="KW-1185">Reference proteome</keyword>
<feature type="region of interest" description="Disordered" evidence="1">
    <location>
        <begin position="393"/>
        <end position="415"/>
    </location>
</feature>
<name>C7ZB90_FUSV7</name>
<feature type="transmembrane region" description="Helical" evidence="2">
    <location>
        <begin position="165"/>
        <end position="194"/>
    </location>
</feature>
<dbReference type="eggNOG" id="ENOG502SHT7">
    <property type="taxonomic scope" value="Eukaryota"/>
</dbReference>
<feature type="transmembrane region" description="Helical" evidence="2">
    <location>
        <begin position="627"/>
        <end position="648"/>
    </location>
</feature>
<evidence type="ECO:0000256" key="2">
    <source>
        <dbReference type="SAM" id="Phobius"/>
    </source>
</evidence>
<dbReference type="RefSeq" id="XP_003044366.1">
    <property type="nucleotide sequence ID" value="XM_003044320.1"/>
</dbReference>
<proteinExistence type="predicted"/>
<evidence type="ECO:0000256" key="1">
    <source>
        <dbReference type="SAM" id="MobiDB-lite"/>
    </source>
</evidence>
<dbReference type="OMA" id="YMSAWDD"/>
<evidence type="ECO:0000313" key="3">
    <source>
        <dbReference type="EMBL" id="EEU38653.1"/>
    </source>
</evidence>
<dbReference type="AlphaFoldDB" id="C7ZB90"/>
<sequence length="735" mass="80821">MYQPSSPYGAPPVNYGYPQPTQFSEKPGIPNDPALAPVTVSAQEQYPPRTTPPDKKLTRSRCGFVTAGFFFLALYSTVMSGLWLATAIVQPRWGDMISAKKGRLSPSNAALVSQLLSKTIEISFATVFIGYLGQVLSRRATASNTKGITLADMNMKRWVVQPGSVFTHLGAVSLAGFTFLGVMSFAVLIATFLYTTASEALVAPKLKYSPWQDAKLQATVHTWYGNPVYAARQCQPLLKQNPGPDTDLEDMESFYEFYNCLILQFSSQSSHDLYSYLIDWNNTDTTGIELANRPAGSTMVDNNITMQASWVDAKYKDVPELYKKWGRILDNATIALPHPRVWEAFRSPSNGILQPEDLGGLGGINIKARVSSPTLNVLCVNMDGNELQPIITETWPDGPDKNTTEQRQENEAKPGSTVVDDIFGWDASGKRGLASQYPKDYGLLFPELFEQDGATQYILTKAPNFGNYTLCHLRTWLSADCSTHLSIGGTPQPALEAHCANTTETAALIDESIGFSVSTIITEALKLFNVDTLGISSNPSLVTRLALKKPELPADFPSMAEAFCVFTLALLSSSALGTTLQHKWDYGAYDPRANKDSFHDYGRVEVFHASISSQQYTSGHIDDWQKAFYAVLAFVFVTNLMCLLYFVFHFGLVADFTEPENHFALAINSPPTEKMVGSAVDGPHRSHMAVRWRISAVANSSGYCFEPLPSEPAGNTQTPSGVYQRVSPRELDYGL</sequence>
<feature type="transmembrane region" description="Helical" evidence="2">
    <location>
        <begin position="64"/>
        <end position="89"/>
    </location>
</feature>
<dbReference type="OrthoDB" id="4721035at2759"/>
<feature type="region of interest" description="Disordered" evidence="1">
    <location>
        <begin position="1"/>
        <end position="56"/>
    </location>
</feature>
<dbReference type="Proteomes" id="UP000005206">
    <property type="component" value="Chromosome 7"/>
</dbReference>
<keyword evidence="2" id="KW-0472">Membrane</keyword>
<keyword evidence="2" id="KW-0812">Transmembrane</keyword>
<feature type="compositionally biased region" description="Basic and acidic residues" evidence="1">
    <location>
        <begin position="398"/>
        <end position="412"/>
    </location>
</feature>
<dbReference type="InParanoid" id="C7ZB90"/>
<gene>
    <name evidence="3" type="ORF">NECHADRAFT_45810</name>
</gene>
<dbReference type="HOGENOM" id="CLU_012014_1_0_1"/>
<dbReference type="EMBL" id="GG698914">
    <property type="protein sequence ID" value="EEU38653.1"/>
    <property type="molecule type" value="Genomic_DNA"/>
</dbReference>
<organism evidence="3 4">
    <name type="scientific">Fusarium vanettenii (strain ATCC MYA-4622 / CBS 123669 / FGSC 9596 / NRRL 45880 / 77-13-4)</name>
    <name type="common">Fusarium solani subsp. pisi</name>
    <dbReference type="NCBI Taxonomy" id="660122"/>
    <lineage>
        <taxon>Eukaryota</taxon>
        <taxon>Fungi</taxon>
        <taxon>Dikarya</taxon>
        <taxon>Ascomycota</taxon>
        <taxon>Pezizomycotina</taxon>
        <taxon>Sordariomycetes</taxon>
        <taxon>Hypocreomycetidae</taxon>
        <taxon>Hypocreales</taxon>
        <taxon>Nectriaceae</taxon>
        <taxon>Fusarium</taxon>
        <taxon>Fusarium solani species complex</taxon>
        <taxon>Fusarium vanettenii</taxon>
    </lineage>
</organism>
<dbReference type="GeneID" id="9672901"/>
<protein>
    <submittedName>
        <fullName evidence="3">Uncharacterized protein</fullName>
    </submittedName>
</protein>
<reference evidence="3 4" key="1">
    <citation type="journal article" date="2009" name="PLoS Genet.">
        <title>The genome of Nectria haematococca: contribution of supernumerary chromosomes to gene expansion.</title>
        <authorList>
            <person name="Coleman J.J."/>
            <person name="Rounsley S.D."/>
            <person name="Rodriguez-Carres M."/>
            <person name="Kuo A."/>
            <person name="Wasmann C.C."/>
            <person name="Grimwood J."/>
            <person name="Schmutz J."/>
            <person name="Taga M."/>
            <person name="White G.J."/>
            <person name="Zhou S."/>
            <person name="Schwartz D.C."/>
            <person name="Freitag M."/>
            <person name="Ma L.J."/>
            <person name="Danchin E.G."/>
            <person name="Henrissat B."/>
            <person name="Coutinho P.M."/>
            <person name="Nelson D.R."/>
            <person name="Straney D."/>
            <person name="Napoli C.A."/>
            <person name="Barker B.M."/>
            <person name="Gribskov M."/>
            <person name="Rep M."/>
            <person name="Kroken S."/>
            <person name="Molnar I."/>
            <person name="Rensing C."/>
            <person name="Kennell J.C."/>
            <person name="Zamora J."/>
            <person name="Farman M.L."/>
            <person name="Selker E.U."/>
            <person name="Salamov A."/>
            <person name="Shapiro H."/>
            <person name="Pangilinan J."/>
            <person name="Lindquist E."/>
            <person name="Lamers C."/>
            <person name="Grigoriev I.V."/>
            <person name="Geiser D.M."/>
            <person name="Covert S.F."/>
            <person name="Temporini E."/>
            <person name="Vanetten H.D."/>
        </authorList>
    </citation>
    <scope>NUCLEOTIDE SEQUENCE [LARGE SCALE GENOMIC DNA]</scope>
    <source>
        <strain evidence="4">ATCC MYA-4622 / CBS 123669 / FGSC 9596 / NRRL 45880 / 77-13-4</strain>
    </source>
</reference>
<keyword evidence="2" id="KW-1133">Transmembrane helix</keyword>